<proteinExistence type="predicted"/>
<dbReference type="Proteomes" id="UP000077154">
    <property type="component" value="Unassembled WGS sequence"/>
</dbReference>
<dbReference type="AlphaFoldDB" id="A0A177A5F7"/>
<dbReference type="PANTHER" id="PTHR43883:SF1">
    <property type="entry name" value="GLUCONOKINASE"/>
    <property type="match status" value="1"/>
</dbReference>
<organism evidence="2">
    <name type="scientific">Pseudogymnoascus destructans</name>
    <dbReference type="NCBI Taxonomy" id="655981"/>
    <lineage>
        <taxon>Eukaryota</taxon>
        <taxon>Fungi</taxon>
        <taxon>Dikarya</taxon>
        <taxon>Ascomycota</taxon>
        <taxon>Pezizomycotina</taxon>
        <taxon>Leotiomycetes</taxon>
        <taxon>Thelebolales</taxon>
        <taxon>Thelebolaceae</taxon>
        <taxon>Pseudogymnoascus</taxon>
    </lineage>
</organism>
<reference evidence="2" key="1">
    <citation type="submission" date="2016-03" db="EMBL/GenBank/DDBJ databases">
        <title>Updated assembly of Pseudogymnoascus destructans, the fungus causing white-nose syndrome of bats.</title>
        <authorList>
            <person name="Palmer J.M."/>
            <person name="Drees K.P."/>
            <person name="Foster J.T."/>
            <person name="Lindner D.L."/>
        </authorList>
    </citation>
    <scope>NUCLEOTIDE SEQUENCE [LARGE SCALE GENOMIC DNA]</scope>
    <source>
        <strain evidence="2">20631-21</strain>
    </source>
</reference>
<name>A0A177A5F7_9PEZI</name>
<evidence type="ECO:0000259" key="1">
    <source>
        <dbReference type="Pfam" id="PF09414"/>
    </source>
</evidence>
<dbReference type="RefSeq" id="XP_024321511.1">
    <property type="nucleotide sequence ID" value="XM_024470927.1"/>
</dbReference>
<dbReference type="InterPro" id="IPR052732">
    <property type="entry name" value="Cell-binding_unc_protein"/>
</dbReference>
<accession>A0A177A5F7</accession>
<dbReference type="InterPro" id="IPR021122">
    <property type="entry name" value="RNA_ligase_dom_REL/Rnl2"/>
</dbReference>
<dbReference type="GeneID" id="36290400"/>
<dbReference type="Gene3D" id="3.30.470.30">
    <property type="entry name" value="DNA ligase/mRNA capping enzyme"/>
    <property type="match status" value="1"/>
</dbReference>
<protein>
    <recommendedName>
        <fullName evidence="1">RNA ligase domain-containing protein</fullName>
    </recommendedName>
</protein>
<feature type="domain" description="RNA ligase" evidence="1">
    <location>
        <begin position="72"/>
        <end position="115"/>
    </location>
</feature>
<dbReference type="OrthoDB" id="432447at2759"/>
<gene>
    <name evidence="2" type="ORF">VC83_07354</name>
</gene>
<dbReference type="Pfam" id="PF09414">
    <property type="entry name" value="RNA_ligase"/>
    <property type="match status" value="1"/>
</dbReference>
<dbReference type="SUPFAM" id="SSF56091">
    <property type="entry name" value="DNA ligase/mRNA capping enzyme, catalytic domain"/>
    <property type="match status" value="1"/>
</dbReference>
<dbReference type="PANTHER" id="PTHR43883">
    <property type="entry name" value="SLR0207 PROTEIN"/>
    <property type="match status" value="1"/>
</dbReference>
<dbReference type="EMBL" id="KV441405">
    <property type="protein sequence ID" value="OAF56214.1"/>
    <property type="molecule type" value="Genomic_DNA"/>
</dbReference>
<sequence>MSEQFSAPELKEGFKAVLTVKSFVASEDLISRLSPTFGLLNFPRTAHLIHLGAIGSDDILLPSAPALSPGCTVVITEKVDGANMAFSLSSGRQLLVQNRSQFVNSSSHSQFKKLDFGWRDIARNYLGY</sequence>
<evidence type="ECO:0000313" key="2">
    <source>
        <dbReference type="EMBL" id="OAF56214.1"/>
    </source>
</evidence>